<dbReference type="PANTHER" id="PTHR48094">
    <property type="entry name" value="PROTEIN/NUCLEIC ACID DEGLYCASE DJ-1-RELATED"/>
    <property type="match status" value="1"/>
</dbReference>
<dbReference type="PANTHER" id="PTHR48094:SF12">
    <property type="entry name" value="PARKINSON DISEASE PROTEIN 7 HOMOLOG"/>
    <property type="match status" value="1"/>
</dbReference>
<name>A0A6A6P2X1_9PEZI</name>
<evidence type="ECO:0000259" key="3">
    <source>
        <dbReference type="Pfam" id="PF01965"/>
    </source>
</evidence>
<evidence type="ECO:0000256" key="2">
    <source>
        <dbReference type="ARBA" id="ARBA00048082"/>
    </source>
</evidence>
<keyword evidence="4" id="KW-0315">Glutamine amidotransferase</keyword>
<dbReference type="OrthoDB" id="543156at2759"/>
<dbReference type="InterPro" id="IPR002818">
    <property type="entry name" value="DJ-1/PfpI"/>
</dbReference>
<keyword evidence="5" id="KW-1185">Reference proteome</keyword>
<evidence type="ECO:0000313" key="5">
    <source>
        <dbReference type="Proteomes" id="UP000799766"/>
    </source>
</evidence>
<sequence length="192" mass="20345">MPTALLLIADGSEEIEFVTPYDVLTRAGFSVKSAGVNLENRTHAVCSRNVRILPDEPAVQTMVGATDFDVLILPGGGPGAKTFCDTPEVLDLIRTYRAAGKVVAFICAATTALVKSGGDKVKVTSHPSVKAEIEAQGWQYADEEERVVVDREVITSRGPGTAILFSLTIVEALVGKGKREEIAGPMICASTL</sequence>
<dbReference type="GO" id="GO:1903189">
    <property type="term" value="P:glyoxal metabolic process"/>
    <property type="evidence" value="ECO:0007669"/>
    <property type="project" value="TreeGrafter"/>
</dbReference>
<dbReference type="EMBL" id="MU001678">
    <property type="protein sequence ID" value="KAF2458381.1"/>
    <property type="molecule type" value="Genomic_DNA"/>
</dbReference>
<dbReference type="SUPFAM" id="SSF52317">
    <property type="entry name" value="Class I glutamine amidotransferase-like"/>
    <property type="match status" value="1"/>
</dbReference>
<keyword evidence="4" id="KW-0808">Transferase</keyword>
<dbReference type="EC" id="4.2.1.130" evidence="1"/>
<dbReference type="AlphaFoldDB" id="A0A6A6P2X1"/>
<dbReference type="Gene3D" id="3.40.50.880">
    <property type="match status" value="1"/>
</dbReference>
<organism evidence="4 5">
    <name type="scientific">Lineolata rhizophorae</name>
    <dbReference type="NCBI Taxonomy" id="578093"/>
    <lineage>
        <taxon>Eukaryota</taxon>
        <taxon>Fungi</taxon>
        <taxon>Dikarya</taxon>
        <taxon>Ascomycota</taxon>
        <taxon>Pezizomycotina</taxon>
        <taxon>Dothideomycetes</taxon>
        <taxon>Dothideomycetes incertae sedis</taxon>
        <taxon>Lineolatales</taxon>
        <taxon>Lineolataceae</taxon>
        <taxon>Lineolata</taxon>
    </lineage>
</organism>
<reference evidence="4" key="1">
    <citation type="journal article" date="2020" name="Stud. Mycol.">
        <title>101 Dothideomycetes genomes: a test case for predicting lifestyles and emergence of pathogens.</title>
        <authorList>
            <person name="Haridas S."/>
            <person name="Albert R."/>
            <person name="Binder M."/>
            <person name="Bloem J."/>
            <person name="Labutti K."/>
            <person name="Salamov A."/>
            <person name="Andreopoulos B."/>
            <person name="Baker S."/>
            <person name="Barry K."/>
            <person name="Bills G."/>
            <person name="Bluhm B."/>
            <person name="Cannon C."/>
            <person name="Castanera R."/>
            <person name="Culley D."/>
            <person name="Daum C."/>
            <person name="Ezra D."/>
            <person name="Gonzalez J."/>
            <person name="Henrissat B."/>
            <person name="Kuo A."/>
            <person name="Liang C."/>
            <person name="Lipzen A."/>
            <person name="Lutzoni F."/>
            <person name="Magnuson J."/>
            <person name="Mondo S."/>
            <person name="Nolan M."/>
            <person name="Ohm R."/>
            <person name="Pangilinan J."/>
            <person name="Park H.-J."/>
            <person name="Ramirez L."/>
            <person name="Alfaro M."/>
            <person name="Sun H."/>
            <person name="Tritt A."/>
            <person name="Yoshinaga Y."/>
            <person name="Zwiers L.-H."/>
            <person name="Turgeon B."/>
            <person name="Goodwin S."/>
            <person name="Spatafora J."/>
            <person name="Crous P."/>
            <person name="Grigoriev I."/>
        </authorList>
    </citation>
    <scope>NUCLEOTIDE SEQUENCE</scope>
    <source>
        <strain evidence="4">ATCC 16933</strain>
    </source>
</reference>
<evidence type="ECO:0000256" key="1">
    <source>
        <dbReference type="ARBA" id="ARBA00013134"/>
    </source>
</evidence>
<proteinExistence type="predicted"/>
<dbReference type="InterPro" id="IPR050325">
    <property type="entry name" value="Prot/Nucl_acid_deglycase"/>
</dbReference>
<dbReference type="Pfam" id="PF01965">
    <property type="entry name" value="DJ-1_PfpI"/>
    <property type="match status" value="1"/>
</dbReference>
<evidence type="ECO:0000313" key="4">
    <source>
        <dbReference type="EMBL" id="KAF2458381.1"/>
    </source>
</evidence>
<dbReference type="GO" id="GO:0005634">
    <property type="term" value="C:nucleus"/>
    <property type="evidence" value="ECO:0007669"/>
    <property type="project" value="TreeGrafter"/>
</dbReference>
<feature type="domain" description="DJ-1/PfpI" evidence="3">
    <location>
        <begin position="4"/>
        <end position="171"/>
    </location>
</feature>
<dbReference type="CDD" id="cd03135">
    <property type="entry name" value="GATase1_DJ-1"/>
    <property type="match status" value="1"/>
</dbReference>
<dbReference type="InterPro" id="IPR006287">
    <property type="entry name" value="DJ-1"/>
</dbReference>
<dbReference type="GO" id="GO:0019172">
    <property type="term" value="F:glyoxalase III activity"/>
    <property type="evidence" value="ECO:0007669"/>
    <property type="project" value="UniProtKB-EC"/>
</dbReference>
<comment type="catalytic activity">
    <reaction evidence="2">
        <text>methylglyoxal + H2O = (R)-lactate + H(+)</text>
        <dbReference type="Rhea" id="RHEA:27754"/>
        <dbReference type="ChEBI" id="CHEBI:15377"/>
        <dbReference type="ChEBI" id="CHEBI:15378"/>
        <dbReference type="ChEBI" id="CHEBI:16004"/>
        <dbReference type="ChEBI" id="CHEBI:17158"/>
        <dbReference type="EC" id="4.2.1.130"/>
    </reaction>
</comment>
<dbReference type="Proteomes" id="UP000799766">
    <property type="component" value="Unassembled WGS sequence"/>
</dbReference>
<accession>A0A6A6P2X1</accession>
<dbReference type="InterPro" id="IPR029062">
    <property type="entry name" value="Class_I_gatase-like"/>
</dbReference>
<dbReference type="GO" id="GO:0005739">
    <property type="term" value="C:mitochondrion"/>
    <property type="evidence" value="ECO:0007669"/>
    <property type="project" value="TreeGrafter"/>
</dbReference>
<protein>
    <recommendedName>
        <fullName evidence="1">D-lactate dehydratase</fullName>
        <ecNumber evidence="1">4.2.1.130</ecNumber>
    </recommendedName>
</protein>
<dbReference type="GO" id="GO:0006979">
    <property type="term" value="P:response to oxidative stress"/>
    <property type="evidence" value="ECO:0007669"/>
    <property type="project" value="TreeGrafter"/>
</dbReference>
<gene>
    <name evidence="4" type="ORF">BDY21DRAFT_342353</name>
</gene>
<dbReference type="NCBIfam" id="TIGR01383">
    <property type="entry name" value="not_thiJ"/>
    <property type="match status" value="1"/>
</dbReference>
<dbReference type="GO" id="GO:0016740">
    <property type="term" value="F:transferase activity"/>
    <property type="evidence" value="ECO:0007669"/>
    <property type="project" value="UniProtKB-KW"/>
</dbReference>